<dbReference type="RefSeq" id="WP_116722170.1">
    <property type="nucleotide sequence ID" value="NZ_CP011524.1"/>
</dbReference>
<keyword evidence="1" id="KW-0732">Signal</keyword>
<dbReference type="PROSITE" id="PS50234">
    <property type="entry name" value="VWFA"/>
    <property type="match status" value="1"/>
</dbReference>
<evidence type="ECO:0000313" key="3">
    <source>
        <dbReference type="EMBL" id="PVY54767.1"/>
    </source>
</evidence>
<feature type="chain" id="PRO_5015657579" evidence="1">
    <location>
        <begin position="30"/>
        <end position="1868"/>
    </location>
</feature>
<dbReference type="InterPro" id="IPR049319">
    <property type="entry name" value="GBS104-like_Ig"/>
</dbReference>
<evidence type="ECO:0000259" key="2">
    <source>
        <dbReference type="PROSITE" id="PS50234"/>
    </source>
</evidence>
<organism evidence="3 4">
    <name type="scientific">Intestinimonas butyriciproducens</name>
    <dbReference type="NCBI Taxonomy" id="1297617"/>
    <lineage>
        <taxon>Bacteria</taxon>
        <taxon>Bacillati</taxon>
        <taxon>Bacillota</taxon>
        <taxon>Clostridia</taxon>
        <taxon>Eubacteriales</taxon>
        <taxon>Intestinimonas</taxon>
    </lineage>
</organism>
<dbReference type="SUPFAM" id="SSF53300">
    <property type="entry name" value="vWA-like"/>
    <property type="match status" value="1"/>
</dbReference>
<evidence type="ECO:0000313" key="4">
    <source>
        <dbReference type="Proteomes" id="UP000245778"/>
    </source>
</evidence>
<dbReference type="InterPro" id="IPR002035">
    <property type="entry name" value="VWF_A"/>
</dbReference>
<dbReference type="InterPro" id="IPR008454">
    <property type="entry name" value="Collagen-bd_Cna-like_B-typ_dom"/>
</dbReference>
<reference evidence="3 4" key="1">
    <citation type="submission" date="2018-04" db="EMBL/GenBank/DDBJ databases">
        <title>Genomic Encyclopedia of Type Strains, Phase IV (KMG-IV): sequencing the most valuable type-strain genomes for metagenomic binning, comparative biology and taxonomic classification.</title>
        <authorList>
            <person name="Goeker M."/>
        </authorList>
    </citation>
    <scope>NUCLEOTIDE SEQUENCE [LARGE SCALE GENOMIC DNA]</scope>
    <source>
        <strain evidence="3 4">DSM 26588</strain>
    </source>
</reference>
<dbReference type="SUPFAM" id="SSF49478">
    <property type="entry name" value="Cna protein B-type domain"/>
    <property type="match status" value="4"/>
</dbReference>
<gene>
    <name evidence="3" type="ORF">C7373_105189</name>
</gene>
<dbReference type="InterPro" id="IPR036465">
    <property type="entry name" value="vWFA_dom_sf"/>
</dbReference>
<dbReference type="CDD" id="cd00222">
    <property type="entry name" value="CollagenBindB"/>
    <property type="match status" value="3"/>
</dbReference>
<dbReference type="Gene3D" id="2.60.40.1140">
    <property type="entry name" value="Collagen-binding surface protein Cna, B-type domain"/>
    <property type="match status" value="8"/>
</dbReference>
<feature type="domain" description="VWFA" evidence="2">
    <location>
        <begin position="105"/>
        <end position="361"/>
    </location>
</feature>
<dbReference type="Pfam" id="PF21426">
    <property type="entry name" value="GBS104-like_Ig"/>
    <property type="match status" value="1"/>
</dbReference>
<accession>A0A2U1C1I4</accession>
<dbReference type="Pfam" id="PF05738">
    <property type="entry name" value="Cna_B"/>
    <property type="match status" value="5"/>
</dbReference>
<proteinExistence type="predicted"/>
<evidence type="ECO:0000256" key="1">
    <source>
        <dbReference type="SAM" id="SignalP"/>
    </source>
</evidence>
<feature type="signal peptide" evidence="1">
    <location>
        <begin position="1"/>
        <end position="29"/>
    </location>
</feature>
<dbReference type="EMBL" id="QEKK01000005">
    <property type="protein sequence ID" value="PVY54767.1"/>
    <property type="molecule type" value="Genomic_DNA"/>
</dbReference>
<comment type="caution">
    <text evidence="3">The sequence shown here is derived from an EMBL/GenBank/DDBJ whole genome shotgun (WGS) entry which is preliminary data.</text>
</comment>
<dbReference type="Proteomes" id="UP000245778">
    <property type="component" value="Unassembled WGS sequence"/>
</dbReference>
<sequence length="1868" mass="201078">MLANSKKRVLSLFLAFVMVFGLLPTAAFAAANDGQIGKYVELNADNTIQAGTETATSTKTIQDPNGYVIMSKDITGTDKENEFLVTLKVETTEQESTMTATSGADVVLVFDVSTSMDYTTGGTAPGRWGWKLSNTRWTALKAAAESFITGLLANNKNRVSIVIYGGGNSFNGNKVHKTICNWTSDAQTAINTFKNYDVVRQNYVNQQGVTNKTSLRKAYLNDNGNDYGATNCQAGFVAAQEVLGQRGATENSSYVIYMSDGVTNRRYRDSRGTVIVDTGNEYYYGTSSGSNGDSRVVKAAQDQAAKLKSKYPDTTLYTVGFGLGDNGNNVMSPSGKNGNKSVDKYYPADDADELEIVYNNINTAITLRSKAWEVTDPMGAMIEFGEIKTAVGTAVAREENGTLTWTIRKDTPGASYDKTLDGKKYTFHPYELQYTIRLKTESSGFAAGEFYPTNKQTKLTYVFSDAEGNIPENAELKEAFFKVPTVKGYLGSLSFRKEDGRGNAVTGAQFTLNCTCGDPVHGAAASGTSVNGTVAISNIPSGHTYTMTETVPANSDFDQSAVKTYTVAVDYGKVTVTDSKNAVVYSDAENKKDMTVINYYKPQNETLELTKTWVPEAPAGVTEITVTVDRITGYDQNQAPIFDGTGAYQHEIKVTKNGDTWTGSASLPTRDINDNTTITYGVVGETGASGYDLVSGTSVDLVNVSSGEDTIQLKKIWNTPDQTGEAVTLRVKGSDSSVKDVTLDGTVDSVETTAWEATLSLPSYDAEGKITYSVVELDKTGAEKSTGVVELANGAYTVSISGGTVTNTIQQDYYGTLSGTKVWKNPEGNYDDTVEISLIATVDGSEYTVAVDTIGEQDPATGSRDWGYSFSSLPKYAVDTAGNSVIAALAAEGVELEGQSITYKVTDDLTDYNVTDGTFEQNLTNQIKPAAGTLSVTKTWEDDGNSYDTRSVEDVTLVVTRSSNGETDPAFEKTVTFDPIYGLDETPEAVAVNTATYTFEETFDVYDADGKLYTYTVAEQGAVTENQVTTIAGKDGAEYGVTYPKQNVTLVDGAAELEALNTLDGDQVTITVSKTWKGPGTEAATGKATFQVKDGDTVVDSCELTGDDSHTFTLPKPAASYDVVEVAVEGYTTDKTVNDEKTAYSFTNTIGQSTFDITGTKAWTGVPEGENLPETVTVILNRNGEKIDEDVITAAEGWNYAFEGLDKYDLTTGKEYVYTVTDSVGGFTATDGVKSNGYQLTNAFVPDYWKTSFEVTKAWNDGGNADGDRPESIYVGLYAGDTFLKYAELTSDTWKHTFTDLPKYATDGKTPIQYTVKEGTVAGDVFTPAGASIELDGVTYTILIAGGQITNTRDSETGGSTVTYSVSKIWNGPTSADVAFGLFRNSETTPIQTITGGEMTAAQATDAVWSASFAPVDKFDGSGSRYTYTVKEGTVADGVFTPAEGTITLGGETYTVEAREPVGNSYTFVNTVQDAHTFSVTATKTWENIENVTLPETIQLQLLANDVKSGDPVEVKADAEGKWTHTFTGLAKYDGAYEPITYTVEEVGAYDSTSVESDGVAAVRLVKYGNDYYEVKYDGLNVTNTYTSTDKYCYRVDRVYNYYLDDVLQSGKTVTKTGELQSGEANAYITNLDTDAYKSQDEMSSYRYVSGTPTVVIADVEKVGVQLVEANHEYVITLVYELREESSDPGPGPGPDPTTRYDLVVKYLEEGTEEVLSSEYSTRKAEGSSYNVTAQTEKTISGYTITDITGDDVIGNMNSDKEIIVWYVRETDIDPEPTPLDPTPGGDVDIIDDKTPLDDGSGIATGDGDEVTIVDDPTAMGNLPQTGTMARSAVNPTTTLGLLALSLSMAAAGLAITIGRKKEEEFED</sequence>
<dbReference type="GeneID" id="93230185"/>
<dbReference type="OrthoDB" id="2085385at2"/>
<protein>
    <submittedName>
        <fullName evidence="3">Cna B-type protein</fullName>
    </submittedName>
</protein>
<dbReference type="Gene3D" id="3.40.50.410">
    <property type="entry name" value="von Willebrand factor, type A domain"/>
    <property type="match status" value="1"/>
</dbReference>
<name>A0A2U1C1I4_9FIRM</name>
<dbReference type="SMART" id="SM00327">
    <property type="entry name" value="VWA"/>
    <property type="match status" value="1"/>
</dbReference>